<protein>
    <submittedName>
        <fullName evidence="1">Uncharacterized protein</fullName>
    </submittedName>
</protein>
<dbReference type="Proteomes" id="UP000031189">
    <property type="component" value="Unassembled WGS sequence"/>
</dbReference>
<dbReference type="RefSeq" id="WP_039679075.1">
    <property type="nucleotide sequence ID" value="NZ_JAWGXO010000002.1"/>
</dbReference>
<reference evidence="1 2" key="1">
    <citation type="submission" date="2014-12" db="EMBL/GenBank/DDBJ databases">
        <title>Draft genome sequence of Terrisporobacter sp. 08-306576, isolated from the blood culture of a bacteremia patient.</title>
        <authorList>
            <person name="Lund L.C."/>
            <person name="Sydenham T.V."/>
            <person name="Hogh S.V."/>
            <person name="Skov M.N."/>
            <person name="Kemp M."/>
            <person name="Justesen U.S."/>
        </authorList>
    </citation>
    <scope>NUCLEOTIDE SEQUENCE [LARGE SCALE GENOMIC DNA]</scope>
    <source>
        <strain evidence="1 2">08-306576</strain>
    </source>
</reference>
<evidence type="ECO:0000313" key="1">
    <source>
        <dbReference type="EMBL" id="KHS57793.1"/>
    </source>
</evidence>
<comment type="caution">
    <text evidence="1">The sequence shown here is derived from an EMBL/GenBank/DDBJ whole genome shotgun (WGS) entry which is preliminary data.</text>
</comment>
<proteinExistence type="predicted"/>
<organism evidence="1 2">
    <name type="scientific">Terrisporobacter othiniensis</name>
    <dbReference type="NCBI Taxonomy" id="1577792"/>
    <lineage>
        <taxon>Bacteria</taxon>
        <taxon>Bacillati</taxon>
        <taxon>Bacillota</taxon>
        <taxon>Clostridia</taxon>
        <taxon>Peptostreptococcales</taxon>
        <taxon>Peptostreptococcaceae</taxon>
        <taxon>Terrisporobacter</taxon>
    </lineage>
</organism>
<evidence type="ECO:0000313" key="2">
    <source>
        <dbReference type="Proteomes" id="UP000031189"/>
    </source>
</evidence>
<gene>
    <name evidence="1" type="ORF">QX51_06430</name>
</gene>
<dbReference type="AlphaFoldDB" id="A0A0B3VYB7"/>
<dbReference type="OrthoDB" id="1751875at2"/>
<name>A0A0B3VYB7_9FIRM</name>
<sequence length="127" mass="14673">MKKVFGKNKGNKIGAPVGSAEYGKFIREAYMDTVSEAVVLSDDLHESLSRYDEIVDSISKLKSEKDIIEHSIMTLMKENEIAYVKNRKITWKKSVRTSLDTKSLKEEEPEIYKKYSKISSSRMFKIR</sequence>
<dbReference type="EMBL" id="JWHR01000064">
    <property type="protein sequence ID" value="KHS57793.1"/>
    <property type="molecule type" value="Genomic_DNA"/>
</dbReference>
<accession>A0A0B3VYB7</accession>
<dbReference type="STRING" id="1577792.QX51_06430"/>
<keyword evidence="2" id="KW-1185">Reference proteome</keyword>